<comment type="caution">
    <text evidence="2">The sequence shown here is derived from an EMBL/GenBank/DDBJ whole genome shotgun (WGS) entry which is preliminary data.</text>
</comment>
<dbReference type="Proteomes" id="UP000198406">
    <property type="component" value="Unassembled WGS sequence"/>
</dbReference>
<feature type="chain" id="PRO_5012916046" description="SGNH hydrolase-type esterase domain-containing protein" evidence="1">
    <location>
        <begin position="24"/>
        <end position="387"/>
    </location>
</feature>
<protein>
    <recommendedName>
        <fullName evidence="4">SGNH hydrolase-type esterase domain-containing protein</fullName>
    </recommendedName>
</protein>
<gene>
    <name evidence="2" type="ORF">FisN_12Hh191</name>
</gene>
<dbReference type="Gene3D" id="3.40.50.1110">
    <property type="entry name" value="SGNH hydrolase"/>
    <property type="match status" value="1"/>
</dbReference>
<name>A0A1Z5KBI7_FISSO</name>
<feature type="signal peptide" evidence="1">
    <location>
        <begin position="1"/>
        <end position="23"/>
    </location>
</feature>
<evidence type="ECO:0008006" key="4">
    <source>
        <dbReference type="Google" id="ProtNLM"/>
    </source>
</evidence>
<evidence type="ECO:0000313" key="3">
    <source>
        <dbReference type="Proteomes" id="UP000198406"/>
    </source>
</evidence>
<reference evidence="2 3" key="1">
    <citation type="journal article" date="2015" name="Plant Cell">
        <title>Oil accumulation by the oleaginous diatom Fistulifera solaris as revealed by the genome and transcriptome.</title>
        <authorList>
            <person name="Tanaka T."/>
            <person name="Maeda Y."/>
            <person name="Veluchamy A."/>
            <person name="Tanaka M."/>
            <person name="Abida H."/>
            <person name="Marechal E."/>
            <person name="Bowler C."/>
            <person name="Muto M."/>
            <person name="Sunaga Y."/>
            <person name="Tanaka M."/>
            <person name="Yoshino T."/>
            <person name="Taniguchi T."/>
            <person name="Fukuda Y."/>
            <person name="Nemoto M."/>
            <person name="Matsumoto M."/>
            <person name="Wong P.S."/>
            <person name="Aburatani S."/>
            <person name="Fujibuchi W."/>
        </authorList>
    </citation>
    <scope>NUCLEOTIDE SEQUENCE [LARGE SCALE GENOMIC DNA]</scope>
    <source>
        <strain evidence="2 3">JPCC DA0580</strain>
    </source>
</reference>
<dbReference type="InterPro" id="IPR036514">
    <property type="entry name" value="SGNH_hydro_sf"/>
</dbReference>
<sequence>MLLPKPSGWAVRLLGVLITTALLLRFTPHVENPARGYNIGFVGNSILFFNDLPRVLEAMTGNVIYQNSCLHGSLNLLSILQRGNGMYNKWRTPNAKIRQKKYPNATLYDYGLCSFPQLLFGYDANLFSGAYVDDGRNPCFQDPDYLAYLNDTYTAPEWDFVIINDQTTYPGVYYKRNSCLLALKNVYASMLLETKSRPVFLVTHGYNKTDFGGNNNTGSPLGSIPEFTSRIYHGYEIYAKILSTYLPPDQEPLLAPVGLVYLLIWEKNFAFWEKLFYYDGFHPSPHGTYLIALTLYATMFQKMPSTDFVLHDNLEELWSRARRMQGYDVDYPNLPFPTFEEAYYIYQAVRRVVLLGQLPSTLIDAQTIEEMEIDAGYQGWYNTDGDI</sequence>
<accession>A0A1Z5KBI7</accession>
<evidence type="ECO:0000256" key="1">
    <source>
        <dbReference type="SAM" id="SignalP"/>
    </source>
</evidence>
<dbReference type="InParanoid" id="A0A1Z5KBI7"/>
<evidence type="ECO:0000313" key="2">
    <source>
        <dbReference type="EMBL" id="GAX23619.1"/>
    </source>
</evidence>
<keyword evidence="1" id="KW-0732">Signal</keyword>
<dbReference type="AlphaFoldDB" id="A0A1Z5KBI7"/>
<dbReference type="OrthoDB" id="42863at2759"/>
<organism evidence="2 3">
    <name type="scientific">Fistulifera solaris</name>
    <name type="common">Oleaginous diatom</name>
    <dbReference type="NCBI Taxonomy" id="1519565"/>
    <lineage>
        <taxon>Eukaryota</taxon>
        <taxon>Sar</taxon>
        <taxon>Stramenopiles</taxon>
        <taxon>Ochrophyta</taxon>
        <taxon>Bacillariophyta</taxon>
        <taxon>Bacillariophyceae</taxon>
        <taxon>Bacillariophycidae</taxon>
        <taxon>Naviculales</taxon>
        <taxon>Naviculaceae</taxon>
        <taxon>Fistulifera</taxon>
    </lineage>
</organism>
<keyword evidence="3" id="KW-1185">Reference proteome</keyword>
<dbReference type="EMBL" id="BDSP01000203">
    <property type="protein sequence ID" value="GAX23619.1"/>
    <property type="molecule type" value="Genomic_DNA"/>
</dbReference>
<proteinExistence type="predicted"/>